<feature type="transmembrane region" description="Helical" evidence="1">
    <location>
        <begin position="70"/>
        <end position="91"/>
    </location>
</feature>
<dbReference type="AlphaFoldDB" id="A0A1A3NK92"/>
<reference evidence="2 3" key="1">
    <citation type="submission" date="2016-06" db="EMBL/GenBank/DDBJ databases">
        <authorList>
            <person name="Kjaerup R.B."/>
            <person name="Dalgaard T.S."/>
            <person name="Juul-Madsen H.R."/>
        </authorList>
    </citation>
    <scope>NUCLEOTIDE SEQUENCE [LARGE SCALE GENOMIC DNA]</scope>
    <source>
        <strain evidence="2 3">1165133.8</strain>
    </source>
</reference>
<evidence type="ECO:0000313" key="3">
    <source>
        <dbReference type="Proteomes" id="UP000093928"/>
    </source>
</evidence>
<feature type="transmembrane region" description="Helical" evidence="1">
    <location>
        <begin position="7"/>
        <end position="25"/>
    </location>
</feature>
<dbReference type="RefSeq" id="WP_065145906.1">
    <property type="nucleotide sequence ID" value="NZ_LZLS01000186.1"/>
</dbReference>
<proteinExistence type="predicted"/>
<dbReference type="Proteomes" id="UP000093928">
    <property type="component" value="Unassembled WGS sequence"/>
</dbReference>
<keyword evidence="1" id="KW-0812">Transmembrane</keyword>
<keyword evidence="1" id="KW-1133">Transmembrane helix</keyword>
<keyword evidence="1" id="KW-0472">Membrane</keyword>
<dbReference type="EMBL" id="LZLS01000186">
    <property type="protein sequence ID" value="OBK22563.1"/>
    <property type="molecule type" value="Genomic_DNA"/>
</dbReference>
<organism evidence="2 3">
    <name type="scientific">Mycobacterium asiaticum</name>
    <dbReference type="NCBI Taxonomy" id="1790"/>
    <lineage>
        <taxon>Bacteria</taxon>
        <taxon>Bacillati</taxon>
        <taxon>Actinomycetota</taxon>
        <taxon>Actinomycetes</taxon>
        <taxon>Mycobacteriales</taxon>
        <taxon>Mycobacteriaceae</taxon>
        <taxon>Mycobacterium</taxon>
    </lineage>
</organism>
<protein>
    <recommendedName>
        <fullName evidence="4">Transmembrane protein</fullName>
    </recommendedName>
</protein>
<accession>A0A1A3NK92</accession>
<name>A0A1A3NK92_MYCAS</name>
<evidence type="ECO:0000313" key="2">
    <source>
        <dbReference type="EMBL" id="OBK22563.1"/>
    </source>
</evidence>
<comment type="caution">
    <text evidence="2">The sequence shown here is derived from an EMBL/GenBank/DDBJ whole genome shotgun (WGS) entry which is preliminary data.</text>
</comment>
<sequence>MSHRKIYIGIVGLIVGFIGLGAMWFPVYLDQFDIYGIQVSCGNGLSSHLHGEGGAALVSRCDTALLVRRLWAIPTVIVGWLLVTWFVMMWAHAQRDDSEPEHSVPHPEIA</sequence>
<gene>
    <name evidence="2" type="ORF">A5634_07225</name>
</gene>
<evidence type="ECO:0008006" key="4">
    <source>
        <dbReference type="Google" id="ProtNLM"/>
    </source>
</evidence>
<evidence type="ECO:0000256" key="1">
    <source>
        <dbReference type="SAM" id="Phobius"/>
    </source>
</evidence>